<dbReference type="KEGG" id="cbx:Cenrod_0256"/>
<organism evidence="1 2">
    <name type="scientific">Candidatus Symbiobacter mobilis CR</name>
    <dbReference type="NCBI Taxonomy" id="946483"/>
    <lineage>
        <taxon>Bacteria</taxon>
        <taxon>Pseudomonadati</taxon>
        <taxon>Pseudomonadota</taxon>
        <taxon>Betaproteobacteria</taxon>
        <taxon>Burkholderiales</taxon>
        <taxon>Comamonadaceae</taxon>
    </lineage>
</organism>
<dbReference type="EMBL" id="CP004885">
    <property type="protein sequence ID" value="AGX86383.1"/>
    <property type="molecule type" value="Genomic_DNA"/>
</dbReference>
<dbReference type="AlphaFoldDB" id="U5N7Z9"/>
<proteinExistence type="predicted"/>
<name>U5N7Z9_9BURK</name>
<dbReference type="Proteomes" id="UP000017184">
    <property type="component" value="Chromosome"/>
</dbReference>
<keyword evidence="2" id="KW-1185">Reference proteome</keyword>
<protein>
    <submittedName>
        <fullName evidence="1">Uncharacterized protein</fullName>
    </submittedName>
</protein>
<reference evidence="1 2" key="1">
    <citation type="journal article" date="2013" name="Genome Biol.">
        <title>Genomic analysis reveals key aspects of prokaryotic symbiosis in the phototrophic consortium "Chlorochromatium aggregatum".</title>
        <authorList>
            <person name="Liu Z."/>
            <person name="Muller J."/>
            <person name="Li T."/>
            <person name="Alvey R.M."/>
            <person name="Vogl K."/>
            <person name="Frigaard N.U."/>
            <person name="Rockwell N.C."/>
            <person name="Boyd E.S."/>
            <person name="Tomsho L.P."/>
            <person name="Schuster S.C."/>
            <person name="Henke P."/>
            <person name="Rohde M."/>
            <person name="Overmann J."/>
            <person name="Bryant D.A."/>
        </authorList>
    </citation>
    <scope>NUCLEOTIDE SEQUENCE [LARGE SCALE GENOMIC DNA]</scope>
    <source>
        <strain evidence="1">CR</strain>
    </source>
</reference>
<gene>
    <name evidence="1" type="ORF">Cenrod_0256</name>
</gene>
<dbReference type="STRING" id="946483.Cenrod_0256"/>
<evidence type="ECO:0000313" key="1">
    <source>
        <dbReference type="EMBL" id="AGX86383.1"/>
    </source>
</evidence>
<dbReference type="HOGENOM" id="CLU_2407838_0_0_4"/>
<accession>U5N7Z9</accession>
<sequence length="92" mass="9793">MGGLVGDLAPGFNQALAGWVRFCGRKAIAKELLPFCPGQVTVDELASMVWSTSQSGLLGWLHSFQLLDSGLKDVAQRLHVGLFGSWVFGGTS</sequence>
<evidence type="ECO:0000313" key="2">
    <source>
        <dbReference type="Proteomes" id="UP000017184"/>
    </source>
</evidence>